<evidence type="ECO:0000313" key="2">
    <source>
        <dbReference type="Proteomes" id="UP001642484"/>
    </source>
</evidence>
<dbReference type="Proteomes" id="UP001642484">
    <property type="component" value="Unassembled WGS sequence"/>
</dbReference>
<comment type="caution">
    <text evidence="1">The sequence shown here is derived from an EMBL/GenBank/DDBJ whole genome shotgun (WGS) entry which is preliminary data.</text>
</comment>
<accession>A0ABP0P7G0</accession>
<protein>
    <submittedName>
        <fullName evidence="1">Uncharacterized protein</fullName>
    </submittedName>
</protein>
<keyword evidence="2" id="KW-1185">Reference proteome</keyword>
<evidence type="ECO:0000313" key="1">
    <source>
        <dbReference type="EMBL" id="CAK9070884.1"/>
    </source>
</evidence>
<name>A0ABP0P7G0_9DINO</name>
<dbReference type="EMBL" id="CAXAMN010022569">
    <property type="protein sequence ID" value="CAK9070884.1"/>
    <property type="molecule type" value="Genomic_DNA"/>
</dbReference>
<gene>
    <name evidence="1" type="ORF">CCMP2556_LOCUS34884</name>
</gene>
<reference evidence="1 2" key="1">
    <citation type="submission" date="2024-02" db="EMBL/GenBank/DDBJ databases">
        <authorList>
            <person name="Chen Y."/>
            <person name="Shah S."/>
            <person name="Dougan E. K."/>
            <person name="Thang M."/>
            <person name="Chan C."/>
        </authorList>
    </citation>
    <scope>NUCLEOTIDE SEQUENCE [LARGE SCALE GENOMIC DNA]</scope>
</reference>
<proteinExistence type="predicted"/>
<organism evidence="1 2">
    <name type="scientific">Durusdinium trenchii</name>
    <dbReference type="NCBI Taxonomy" id="1381693"/>
    <lineage>
        <taxon>Eukaryota</taxon>
        <taxon>Sar</taxon>
        <taxon>Alveolata</taxon>
        <taxon>Dinophyceae</taxon>
        <taxon>Suessiales</taxon>
        <taxon>Symbiodiniaceae</taxon>
        <taxon>Durusdinium</taxon>
    </lineage>
</organism>
<sequence length="126" mass="14768">MEGMAAQQDHEYKGSPLNHTRPELRGFQIEKIAFEVDQILHPNVSFQFSRSSSDVDWVRGDVKVENKHGQMLFHLDRECWHCTFSSIHCAGANVREHNLFDELWLAIYSFLHPDMCLTSRRRFTTC</sequence>